<accession>A0AA42AWC2</accession>
<dbReference type="AlphaFoldDB" id="A0AA42AWC2"/>
<dbReference type="InterPro" id="IPR011032">
    <property type="entry name" value="GroES-like_sf"/>
</dbReference>
<proteinExistence type="predicted"/>
<reference evidence="1" key="1">
    <citation type="submission" date="2022-03" db="EMBL/GenBank/DDBJ databases">
        <title>A functionally conserved STORR gene fusion in Papaver species that diverged 16.8 million years ago.</title>
        <authorList>
            <person name="Catania T."/>
        </authorList>
    </citation>
    <scope>NUCLEOTIDE SEQUENCE</scope>
    <source>
        <strain evidence="1">S-191538</strain>
    </source>
</reference>
<dbReference type="Gene3D" id="3.90.180.10">
    <property type="entry name" value="Medium-chain alcohol dehydrogenases, catalytic domain"/>
    <property type="match status" value="1"/>
</dbReference>
<dbReference type="PANTHER" id="PTHR43205:SF7">
    <property type="entry name" value="PROSTAGLANDIN REDUCTASE 1"/>
    <property type="match status" value="1"/>
</dbReference>
<dbReference type="Gene3D" id="3.40.50.720">
    <property type="entry name" value="NAD(P)-binding Rossmann-like Domain"/>
    <property type="match status" value="1"/>
</dbReference>
<sequence>MEGFIVSDQYHLYPRFLEMMKQHFMEGKLVYVEDTVEGLESAPSALIGLFTGRNVGKQAGRPSCP</sequence>
<keyword evidence="2" id="KW-1185">Reference proteome</keyword>
<protein>
    <submittedName>
        <fullName evidence="1">Uncharacterized protein</fullName>
    </submittedName>
</protein>
<dbReference type="PANTHER" id="PTHR43205">
    <property type="entry name" value="PROSTAGLANDIN REDUCTASE"/>
    <property type="match status" value="1"/>
</dbReference>
<gene>
    <name evidence="1" type="ORF">MKW94_025867</name>
</gene>
<dbReference type="SUPFAM" id="SSF50129">
    <property type="entry name" value="GroES-like"/>
    <property type="match status" value="1"/>
</dbReference>
<name>A0AA42AWC2_PAPNU</name>
<dbReference type="InterPro" id="IPR045010">
    <property type="entry name" value="MDR_fam"/>
</dbReference>
<comment type="caution">
    <text evidence="1">The sequence shown here is derived from an EMBL/GenBank/DDBJ whole genome shotgun (WGS) entry which is preliminary data.</text>
</comment>
<evidence type="ECO:0000313" key="1">
    <source>
        <dbReference type="EMBL" id="MCL7042330.1"/>
    </source>
</evidence>
<dbReference type="EMBL" id="JAJJMA010234003">
    <property type="protein sequence ID" value="MCL7042330.1"/>
    <property type="molecule type" value="Genomic_DNA"/>
</dbReference>
<evidence type="ECO:0000313" key="2">
    <source>
        <dbReference type="Proteomes" id="UP001177140"/>
    </source>
</evidence>
<dbReference type="GO" id="GO:0006979">
    <property type="term" value="P:response to oxidative stress"/>
    <property type="evidence" value="ECO:0007669"/>
    <property type="project" value="TreeGrafter"/>
</dbReference>
<dbReference type="Proteomes" id="UP001177140">
    <property type="component" value="Unassembled WGS sequence"/>
</dbReference>
<organism evidence="1 2">
    <name type="scientific">Papaver nudicaule</name>
    <name type="common">Iceland poppy</name>
    <dbReference type="NCBI Taxonomy" id="74823"/>
    <lineage>
        <taxon>Eukaryota</taxon>
        <taxon>Viridiplantae</taxon>
        <taxon>Streptophyta</taxon>
        <taxon>Embryophyta</taxon>
        <taxon>Tracheophyta</taxon>
        <taxon>Spermatophyta</taxon>
        <taxon>Magnoliopsida</taxon>
        <taxon>Ranunculales</taxon>
        <taxon>Papaveraceae</taxon>
        <taxon>Papaveroideae</taxon>
        <taxon>Papaver</taxon>
    </lineage>
</organism>
<dbReference type="GO" id="GO:0032440">
    <property type="term" value="F:2-alkenal reductase [NAD(P)H] activity"/>
    <property type="evidence" value="ECO:0007669"/>
    <property type="project" value="TreeGrafter"/>
</dbReference>